<name>A0A8S9MEB8_BRACR</name>
<evidence type="ECO:0000313" key="2">
    <source>
        <dbReference type="EMBL" id="KAF2617332.1"/>
    </source>
</evidence>
<feature type="region of interest" description="Disordered" evidence="1">
    <location>
        <begin position="39"/>
        <end position="63"/>
    </location>
</feature>
<evidence type="ECO:0000313" key="3">
    <source>
        <dbReference type="Proteomes" id="UP000712281"/>
    </source>
</evidence>
<dbReference type="EMBL" id="QGKW02000007">
    <property type="protein sequence ID" value="KAF2617332.1"/>
    <property type="molecule type" value="Genomic_DNA"/>
</dbReference>
<comment type="caution">
    <text evidence="2">The sequence shown here is derived from an EMBL/GenBank/DDBJ whole genome shotgun (WGS) entry which is preliminary data.</text>
</comment>
<accession>A0A8S9MEB8</accession>
<gene>
    <name evidence="2" type="ORF">F2Q68_00042068</name>
</gene>
<protein>
    <submittedName>
        <fullName evidence="2">Uncharacterized protein</fullName>
    </submittedName>
</protein>
<feature type="compositionally biased region" description="Basic and acidic residues" evidence="1">
    <location>
        <begin position="48"/>
        <end position="58"/>
    </location>
</feature>
<feature type="region of interest" description="Disordered" evidence="1">
    <location>
        <begin position="108"/>
        <end position="131"/>
    </location>
</feature>
<feature type="region of interest" description="Disordered" evidence="1">
    <location>
        <begin position="1"/>
        <end position="26"/>
    </location>
</feature>
<evidence type="ECO:0000256" key="1">
    <source>
        <dbReference type="SAM" id="MobiDB-lite"/>
    </source>
</evidence>
<dbReference type="AlphaFoldDB" id="A0A8S9MEB8"/>
<proteinExistence type="predicted"/>
<dbReference type="Proteomes" id="UP000712281">
    <property type="component" value="Unassembled WGS sequence"/>
</dbReference>
<sequence>MKSLGFSRPETHRFDPGATSQSDVPKSLSMFRATCWSDTPRSLGSSRPETRKRARSDISQRPLQVAPEAWSDFPERHRQVALTCLIRATLPERRGEVARIFIARRHENRPGATSRSDPSRSLPKPRATSRSDYWRSNRASCLLEFMFTQGPFGHFIMHVLHFQKKTYVLRLGKPLEAGYLFVLKKTTKNLGKGDLFDSLITCSTVDFYSIICIFSK</sequence>
<reference evidence="2" key="1">
    <citation type="submission" date="2019-12" db="EMBL/GenBank/DDBJ databases">
        <title>Genome sequencing and annotation of Brassica cretica.</title>
        <authorList>
            <person name="Studholme D.J."/>
            <person name="Sarris P.F."/>
        </authorList>
    </citation>
    <scope>NUCLEOTIDE SEQUENCE</scope>
    <source>
        <strain evidence="2">PFS-001/15</strain>
        <tissue evidence="2">Leaf</tissue>
    </source>
</reference>
<organism evidence="2 3">
    <name type="scientific">Brassica cretica</name>
    <name type="common">Mustard</name>
    <dbReference type="NCBI Taxonomy" id="69181"/>
    <lineage>
        <taxon>Eukaryota</taxon>
        <taxon>Viridiplantae</taxon>
        <taxon>Streptophyta</taxon>
        <taxon>Embryophyta</taxon>
        <taxon>Tracheophyta</taxon>
        <taxon>Spermatophyta</taxon>
        <taxon>Magnoliopsida</taxon>
        <taxon>eudicotyledons</taxon>
        <taxon>Gunneridae</taxon>
        <taxon>Pentapetalae</taxon>
        <taxon>rosids</taxon>
        <taxon>malvids</taxon>
        <taxon>Brassicales</taxon>
        <taxon>Brassicaceae</taxon>
        <taxon>Brassiceae</taxon>
        <taxon>Brassica</taxon>
    </lineage>
</organism>